<feature type="compositionally biased region" description="Acidic residues" evidence="1">
    <location>
        <begin position="73"/>
        <end position="82"/>
    </location>
</feature>
<dbReference type="Proteomes" id="UP000236333">
    <property type="component" value="Unassembled WGS sequence"/>
</dbReference>
<feature type="compositionally biased region" description="Basic and acidic residues" evidence="1">
    <location>
        <begin position="11"/>
        <end position="28"/>
    </location>
</feature>
<gene>
    <name evidence="2" type="ORF">TSOC_003325</name>
</gene>
<dbReference type="EMBL" id="PGGS01000071">
    <property type="protein sequence ID" value="PNH09980.1"/>
    <property type="molecule type" value="Genomic_DNA"/>
</dbReference>
<reference evidence="2 3" key="1">
    <citation type="journal article" date="2017" name="Mol. Biol. Evol.">
        <title>The 4-celled Tetrabaena socialis nuclear genome reveals the essential components for genetic control of cell number at the origin of multicellularity in the volvocine lineage.</title>
        <authorList>
            <person name="Featherston J."/>
            <person name="Arakaki Y."/>
            <person name="Hanschen E.R."/>
            <person name="Ferris P.J."/>
            <person name="Michod R.E."/>
            <person name="Olson B.J.S.C."/>
            <person name="Nozaki H."/>
            <person name="Durand P.M."/>
        </authorList>
    </citation>
    <scope>NUCLEOTIDE SEQUENCE [LARGE SCALE GENOMIC DNA]</scope>
    <source>
        <strain evidence="2 3">NIES-571</strain>
    </source>
</reference>
<name>A0A2J8ABT3_9CHLO</name>
<protein>
    <submittedName>
        <fullName evidence="2">Uncharacterized protein</fullName>
    </submittedName>
</protein>
<organism evidence="2 3">
    <name type="scientific">Tetrabaena socialis</name>
    <dbReference type="NCBI Taxonomy" id="47790"/>
    <lineage>
        <taxon>Eukaryota</taxon>
        <taxon>Viridiplantae</taxon>
        <taxon>Chlorophyta</taxon>
        <taxon>core chlorophytes</taxon>
        <taxon>Chlorophyceae</taxon>
        <taxon>CS clade</taxon>
        <taxon>Chlamydomonadales</taxon>
        <taxon>Tetrabaenaceae</taxon>
        <taxon>Tetrabaena</taxon>
    </lineage>
</organism>
<evidence type="ECO:0000256" key="1">
    <source>
        <dbReference type="SAM" id="MobiDB-lite"/>
    </source>
</evidence>
<feature type="region of interest" description="Disordered" evidence="1">
    <location>
        <begin position="1"/>
        <end position="28"/>
    </location>
</feature>
<dbReference type="AlphaFoldDB" id="A0A2J8ABT3"/>
<feature type="region of interest" description="Disordered" evidence="1">
    <location>
        <begin position="61"/>
        <end position="89"/>
    </location>
</feature>
<feature type="compositionally biased region" description="Basic and acidic residues" evidence="1">
    <location>
        <begin position="61"/>
        <end position="72"/>
    </location>
</feature>
<evidence type="ECO:0000313" key="3">
    <source>
        <dbReference type="Proteomes" id="UP000236333"/>
    </source>
</evidence>
<sequence length="89" mass="10025">MLPPPAPELLHAPEMDGEDPRSWAEVHGSDPLQHPYLYILFLGLDGRGDYVPCRQLRDKYNVQRRDVYRPGEDGSDPQEPEPEPGSGNS</sequence>
<proteinExistence type="predicted"/>
<evidence type="ECO:0000313" key="2">
    <source>
        <dbReference type="EMBL" id="PNH09980.1"/>
    </source>
</evidence>
<accession>A0A2J8ABT3</accession>
<keyword evidence="3" id="KW-1185">Reference proteome</keyword>
<comment type="caution">
    <text evidence="2">The sequence shown here is derived from an EMBL/GenBank/DDBJ whole genome shotgun (WGS) entry which is preliminary data.</text>
</comment>
<dbReference type="OrthoDB" id="28868at2759"/>